<dbReference type="Proteomes" id="UP000242474">
    <property type="component" value="Unassembled WGS sequence"/>
</dbReference>
<dbReference type="Gene3D" id="6.10.250.3440">
    <property type="match status" value="1"/>
</dbReference>
<keyword evidence="6" id="KW-0687">Ribonucleoprotein</keyword>
<keyword evidence="4" id="KW-0689">Ribosomal protein</keyword>
<keyword evidence="9" id="KW-1185">Reference proteome</keyword>
<dbReference type="EMBL" id="KZ303492">
    <property type="protein sequence ID" value="PIA17888.1"/>
    <property type="molecule type" value="Genomic_DNA"/>
</dbReference>
<evidence type="ECO:0000256" key="5">
    <source>
        <dbReference type="ARBA" id="ARBA00023128"/>
    </source>
</evidence>
<proteinExistence type="inferred from homology"/>
<dbReference type="GO" id="GO:0005739">
    <property type="term" value="C:mitochondrion"/>
    <property type="evidence" value="ECO:0007669"/>
    <property type="project" value="UniProtKB-SubCell"/>
</dbReference>
<gene>
    <name evidence="8" type="ORF">COEREDRAFT_21165</name>
</gene>
<dbReference type="InterPro" id="IPR019192">
    <property type="entry name" value="Ribosomal_mL40"/>
</dbReference>
<comment type="similarity">
    <text evidence="2">Belongs to the mitochondrion-specific ribosomal protein mL40 family.</text>
</comment>
<dbReference type="GO" id="GO:0032543">
    <property type="term" value="P:mitochondrial translation"/>
    <property type="evidence" value="ECO:0007669"/>
    <property type="project" value="InterPro"/>
</dbReference>
<evidence type="ECO:0000256" key="4">
    <source>
        <dbReference type="ARBA" id="ARBA00022980"/>
    </source>
</evidence>
<evidence type="ECO:0000256" key="1">
    <source>
        <dbReference type="ARBA" id="ARBA00004173"/>
    </source>
</evidence>
<comment type="subcellular location">
    <subcellularLocation>
        <location evidence="1">Mitochondrion</location>
    </subcellularLocation>
</comment>
<dbReference type="STRING" id="763665.A0A2G5BFT3"/>
<evidence type="ECO:0000256" key="3">
    <source>
        <dbReference type="ARBA" id="ARBA00022946"/>
    </source>
</evidence>
<reference evidence="8 9" key="1">
    <citation type="journal article" date="2015" name="Genome Biol. Evol.">
        <title>Phylogenomic analyses indicate that early fungi evolved digesting cell walls of algal ancestors of land plants.</title>
        <authorList>
            <person name="Chang Y."/>
            <person name="Wang S."/>
            <person name="Sekimoto S."/>
            <person name="Aerts A.L."/>
            <person name="Choi C."/>
            <person name="Clum A."/>
            <person name="LaButti K.M."/>
            <person name="Lindquist E.A."/>
            <person name="Yee Ngan C."/>
            <person name="Ohm R.A."/>
            <person name="Salamov A.A."/>
            <person name="Grigoriev I.V."/>
            <person name="Spatafora J.W."/>
            <person name="Berbee M.L."/>
        </authorList>
    </citation>
    <scope>NUCLEOTIDE SEQUENCE [LARGE SCALE GENOMIC DNA]</scope>
    <source>
        <strain evidence="8 9">NRRL 1564</strain>
    </source>
</reference>
<evidence type="ECO:0000256" key="2">
    <source>
        <dbReference type="ARBA" id="ARBA00009360"/>
    </source>
</evidence>
<dbReference type="OrthoDB" id="2098203at2759"/>
<dbReference type="GO" id="GO:0005840">
    <property type="term" value="C:ribosome"/>
    <property type="evidence" value="ECO:0007669"/>
    <property type="project" value="UniProtKB-KW"/>
</dbReference>
<protein>
    <recommendedName>
        <fullName evidence="7">Large ribosomal subunit protein mL40</fullName>
    </recommendedName>
</protein>
<keyword evidence="5" id="KW-0496">Mitochondrion</keyword>
<evidence type="ECO:0000313" key="8">
    <source>
        <dbReference type="EMBL" id="PIA17888.1"/>
    </source>
</evidence>
<dbReference type="InterPro" id="IPR042831">
    <property type="entry name" value="Ribosomal_mL40_fung"/>
</dbReference>
<feature type="non-terminal residue" evidence="8">
    <location>
        <position position="1"/>
    </location>
</feature>
<sequence>RYELMKNILFYRDPRSLPELSNDDLERHLTILRAQNIYKKTTSNQRTAERNRKFAAMASAYEALEKADPRLYEEACKQESNITFPRQMRVPTDTPPIKIWDY</sequence>
<dbReference type="GO" id="GO:1990904">
    <property type="term" value="C:ribonucleoprotein complex"/>
    <property type="evidence" value="ECO:0007669"/>
    <property type="project" value="UniProtKB-KW"/>
</dbReference>
<evidence type="ECO:0000313" key="9">
    <source>
        <dbReference type="Proteomes" id="UP000242474"/>
    </source>
</evidence>
<dbReference type="AlphaFoldDB" id="A0A2G5BFT3"/>
<organism evidence="8 9">
    <name type="scientific">Coemansia reversa (strain ATCC 12441 / NRRL 1564)</name>
    <dbReference type="NCBI Taxonomy" id="763665"/>
    <lineage>
        <taxon>Eukaryota</taxon>
        <taxon>Fungi</taxon>
        <taxon>Fungi incertae sedis</taxon>
        <taxon>Zoopagomycota</taxon>
        <taxon>Kickxellomycotina</taxon>
        <taxon>Kickxellomycetes</taxon>
        <taxon>Kickxellales</taxon>
        <taxon>Kickxellaceae</taxon>
        <taxon>Coemansia</taxon>
    </lineage>
</organism>
<evidence type="ECO:0000256" key="7">
    <source>
        <dbReference type="ARBA" id="ARBA00035192"/>
    </source>
</evidence>
<dbReference type="PANTHER" id="PTHR39150:SF1">
    <property type="entry name" value="LARGE RIBOSOMAL SUBUNIT PROTEIN ML40"/>
    <property type="match status" value="1"/>
</dbReference>
<feature type="non-terminal residue" evidence="8">
    <location>
        <position position="102"/>
    </location>
</feature>
<dbReference type="PANTHER" id="PTHR39150">
    <property type="entry name" value="54S RIBOSOMAL PROTEIN L28, MITOCHONDRIAL"/>
    <property type="match status" value="1"/>
</dbReference>
<name>A0A2G5BFT3_COERN</name>
<dbReference type="Pfam" id="PF09812">
    <property type="entry name" value="MRP-L28"/>
    <property type="match status" value="1"/>
</dbReference>
<keyword evidence="3" id="KW-0809">Transit peptide</keyword>
<accession>A0A2G5BFT3</accession>
<dbReference type="GO" id="GO:0003735">
    <property type="term" value="F:structural constituent of ribosome"/>
    <property type="evidence" value="ECO:0007669"/>
    <property type="project" value="InterPro"/>
</dbReference>
<evidence type="ECO:0000256" key="6">
    <source>
        <dbReference type="ARBA" id="ARBA00023274"/>
    </source>
</evidence>